<comment type="cofactor">
    <cofactor evidence="9">
        <name>FMN</name>
        <dbReference type="ChEBI" id="CHEBI:58210"/>
    </cofactor>
    <text evidence="9">Binds 1 FMN per subunit.</text>
</comment>
<feature type="active site" description="Nucleophile" evidence="9">
    <location>
        <position position="132"/>
    </location>
</feature>
<dbReference type="PIRSF" id="PIRSF000164">
    <property type="entry name" value="DHO_oxidase"/>
    <property type="match status" value="1"/>
</dbReference>
<proteinExistence type="inferred from homology"/>
<comment type="similarity">
    <text evidence="3 9">Belongs to the dihydroorotate dehydrogenase family. Type 1 subfamily.</text>
</comment>
<dbReference type="InterPro" id="IPR024920">
    <property type="entry name" value="Dihydroorotate_DH_1"/>
</dbReference>
<dbReference type="SUPFAM" id="SSF51395">
    <property type="entry name" value="FMN-linked oxidoreductases"/>
    <property type="match status" value="1"/>
</dbReference>
<evidence type="ECO:0000256" key="6">
    <source>
        <dbReference type="ARBA" id="ARBA00022643"/>
    </source>
</evidence>
<evidence type="ECO:0000256" key="8">
    <source>
        <dbReference type="ARBA" id="ARBA00023002"/>
    </source>
</evidence>
<keyword evidence="7 9" id="KW-0665">Pyrimidine biosynthesis</keyword>
<dbReference type="NCBIfam" id="NF005574">
    <property type="entry name" value="PRK07259.1"/>
    <property type="match status" value="1"/>
</dbReference>
<comment type="function">
    <text evidence="9">Catalyzes the conversion of dihydroorotate to orotate.</text>
</comment>
<dbReference type="InterPro" id="IPR013785">
    <property type="entry name" value="Aldolase_TIM"/>
</dbReference>
<keyword evidence="12" id="KW-1185">Reference proteome</keyword>
<evidence type="ECO:0000313" key="11">
    <source>
        <dbReference type="EMBL" id="GKT05440.1"/>
    </source>
</evidence>
<comment type="subcellular location">
    <subcellularLocation>
        <location evidence="1 9">Cytoplasm</location>
    </subcellularLocation>
</comment>
<dbReference type="PROSITE" id="PS00911">
    <property type="entry name" value="DHODEHASE_1"/>
    <property type="match status" value="1"/>
</dbReference>
<dbReference type="InterPro" id="IPR005720">
    <property type="entry name" value="Dihydroorotate_DH_cat"/>
</dbReference>
<keyword evidence="8 9" id="KW-0560">Oxidoreductase</keyword>
<sequence>MLQTGIKLAGVSLRNPVMAASGTAGYGEEMSQHFDLNALGALVIKSTTRAPRTGNPWPTTAQTSAGWLNAVGLKNPGIDVVIREKLPWLATNYPNLPIVGSVAGADIAEYVDVAKQLASAVNVAFIEVNISCPNVANEGMAFGTDPQTVRELTQRVVQAVAKPVFVKLTPNVTDIVAIAQAAAAGGAAGLVMINTLMGMEIDLATQKPHLAYGTGGLSGQAIHPLAMRMIHQVHEVLDLPIVGVGGVMNGKDAVEMMLAGASAVQVGAATFGDPLACVKIAEEIPTVLAQYQLTWPKN</sequence>
<dbReference type="Gene3D" id="3.20.20.70">
    <property type="entry name" value="Aldolase class I"/>
    <property type="match status" value="1"/>
</dbReference>
<evidence type="ECO:0000256" key="1">
    <source>
        <dbReference type="ARBA" id="ARBA00004496"/>
    </source>
</evidence>
<protein>
    <recommendedName>
        <fullName evidence="9">Dihydroorotate dehydrogenase</fullName>
        <shortName evidence="9">DHOD</shortName>
        <shortName evidence="9">DHODase</shortName>
        <shortName evidence="9">DHOdehase</shortName>
        <ecNumber evidence="9">1.3.-.-</ecNumber>
    </recommendedName>
</protein>
<comment type="catalytic activity">
    <reaction evidence="9">
        <text>(S)-dihydroorotate + A = orotate + AH2</text>
        <dbReference type="Rhea" id="RHEA:18073"/>
        <dbReference type="ChEBI" id="CHEBI:13193"/>
        <dbReference type="ChEBI" id="CHEBI:17499"/>
        <dbReference type="ChEBI" id="CHEBI:30839"/>
        <dbReference type="ChEBI" id="CHEBI:30864"/>
    </reaction>
</comment>
<feature type="binding site" evidence="9">
    <location>
        <position position="45"/>
    </location>
    <ligand>
        <name>substrate</name>
    </ligand>
</feature>
<comment type="pathway">
    <text evidence="2 9">Pyrimidine metabolism; UMP biosynthesis via de novo pathway.</text>
</comment>
<dbReference type="NCBIfam" id="TIGR01037">
    <property type="entry name" value="pyrD_sub1_fam"/>
    <property type="match status" value="1"/>
</dbReference>
<dbReference type="HAMAP" id="MF_00224">
    <property type="entry name" value="DHO_dh_type1"/>
    <property type="match status" value="1"/>
</dbReference>
<evidence type="ECO:0000256" key="9">
    <source>
        <dbReference type="HAMAP-Rule" id="MF_00224"/>
    </source>
</evidence>
<keyword evidence="4 9" id="KW-0963">Cytoplasm</keyword>
<dbReference type="EC" id="1.3.-.-" evidence="9"/>
<keyword evidence="5 9" id="KW-0285">Flavoprotein</keyword>
<feature type="domain" description="Dihydroorotate dehydrogenase catalytic" evidence="10">
    <location>
        <begin position="7"/>
        <end position="288"/>
    </location>
</feature>
<evidence type="ECO:0000313" key="12">
    <source>
        <dbReference type="Proteomes" id="UP001628078"/>
    </source>
</evidence>
<evidence type="ECO:0000256" key="2">
    <source>
        <dbReference type="ARBA" id="ARBA00004725"/>
    </source>
</evidence>
<dbReference type="Pfam" id="PF01180">
    <property type="entry name" value="DHO_dh"/>
    <property type="match status" value="1"/>
</dbReference>
<feature type="binding site" evidence="9">
    <location>
        <position position="167"/>
    </location>
    <ligand>
        <name>FMN</name>
        <dbReference type="ChEBI" id="CHEBI:58210"/>
    </ligand>
</feature>
<dbReference type="PANTHER" id="PTHR48109">
    <property type="entry name" value="DIHYDROOROTATE DEHYDROGENASE (QUINONE), MITOCHONDRIAL-RELATED"/>
    <property type="match status" value="1"/>
</dbReference>
<reference evidence="11 12" key="1">
    <citation type="submission" date="2022-03" db="EMBL/GenBank/DDBJ databases">
        <title>Draft genome sequence of Furfurilactobacillus curtus JCM 31185.</title>
        <authorList>
            <person name="Suzuki S."/>
            <person name="Endo A."/>
            <person name="Kajikawa A."/>
        </authorList>
    </citation>
    <scope>NUCLEOTIDE SEQUENCE [LARGE SCALE GENOMIC DNA]</scope>
    <source>
        <strain evidence="11 12">JCM 31185</strain>
    </source>
</reference>
<dbReference type="InterPro" id="IPR050074">
    <property type="entry name" value="DHO_dehydrogenase"/>
</dbReference>
<organism evidence="11 12">
    <name type="scientific">Furfurilactobacillus curtus</name>
    <dbReference type="NCBI Taxonomy" id="1746200"/>
    <lineage>
        <taxon>Bacteria</taxon>
        <taxon>Bacillati</taxon>
        <taxon>Bacillota</taxon>
        <taxon>Bacilli</taxon>
        <taxon>Lactobacillales</taxon>
        <taxon>Lactobacillaceae</taxon>
        <taxon>Furfurilactobacillus</taxon>
    </lineage>
</organism>
<feature type="binding site" evidence="9">
    <location>
        <position position="129"/>
    </location>
    <ligand>
        <name>substrate</name>
    </ligand>
</feature>
<comment type="caution">
    <text evidence="11">The sequence shown here is derived from an EMBL/GenBank/DDBJ whole genome shotgun (WGS) entry which is preliminary data.</text>
</comment>
<evidence type="ECO:0000256" key="4">
    <source>
        <dbReference type="ARBA" id="ARBA00022490"/>
    </source>
</evidence>
<dbReference type="Proteomes" id="UP001628078">
    <property type="component" value="Unassembled WGS sequence"/>
</dbReference>
<dbReference type="PROSITE" id="PS00912">
    <property type="entry name" value="DHODEHASE_2"/>
    <property type="match status" value="1"/>
</dbReference>
<feature type="binding site" evidence="9">
    <location>
        <begin position="69"/>
        <end position="73"/>
    </location>
    <ligand>
        <name>substrate</name>
    </ligand>
</feature>
<name>A0ABQ5JMN6_9LACO</name>
<accession>A0ABQ5JMN6</accession>
<dbReference type="InterPro" id="IPR049622">
    <property type="entry name" value="Dihydroorotate_DH_I"/>
</dbReference>
<dbReference type="EMBL" id="BQXO01000002">
    <property type="protein sequence ID" value="GKT05440.1"/>
    <property type="molecule type" value="Genomic_DNA"/>
</dbReference>
<feature type="binding site" evidence="9">
    <location>
        <begin position="194"/>
        <end position="195"/>
    </location>
    <ligand>
        <name>substrate</name>
    </ligand>
</feature>
<dbReference type="InterPro" id="IPR012135">
    <property type="entry name" value="Dihydroorotate_DH_1_2"/>
</dbReference>
<feature type="binding site" evidence="9">
    <location>
        <position position="21"/>
    </location>
    <ligand>
        <name>FMN</name>
        <dbReference type="ChEBI" id="CHEBI:58210"/>
    </ligand>
</feature>
<dbReference type="PANTHER" id="PTHR48109:SF1">
    <property type="entry name" value="DIHYDROOROTATE DEHYDROGENASE (FUMARATE)"/>
    <property type="match status" value="1"/>
</dbReference>
<evidence type="ECO:0000259" key="10">
    <source>
        <dbReference type="Pfam" id="PF01180"/>
    </source>
</evidence>
<feature type="binding site" evidence="9">
    <location>
        <begin position="245"/>
        <end position="246"/>
    </location>
    <ligand>
        <name>FMN</name>
        <dbReference type="ChEBI" id="CHEBI:58210"/>
    </ligand>
</feature>
<dbReference type="CDD" id="cd04740">
    <property type="entry name" value="DHOD_1B_like"/>
    <property type="match status" value="1"/>
</dbReference>
<feature type="binding site" evidence="9">
    <location>
        <position position="219"/>
    </location>
    <ligand>
        <name>FMN</name>
        <dbReference type="ChEBI" id="CHEBI:58210"/>
    </ligand>
</feature>
<keyword evidence="6 9" id="KW-0288">FMN</keyword>
<feature type="binding site" evidence="9">
    <location>
        <begin position="45"/>
        <end position="46"/>
    </location>
    <ligand>
        <name>FMN</name>
        <dbReference type="ChEBI" id="CHEBI:58210"/>
    </ligand>
</feature>
<evidence type="ECO:0000256" key="5">
    <source>
        <dbReference type="ARBA" id="ARBA00022630"/>
    </source>
</evidence>
<feature type="binding site" evidence="9">
    <location>
        <position position="129"/>
    </location>
    <ligand>
        <name>FMN</name>
        <dbReference type="ChEBI" id="CHEBI:58210"/>
    </ligand>
</feature>
<dbReference type="RefSeq" id="WP_407882694.1">
    <property type="nucleotide sequence ID" value="NZ_BQXO01000002.1"/>
</dbReference>
<feature type="binding site" evidence="9">
    <location>
        <position position="193"/>
    </location>
    <ligand>
        <name>FMN</name>
        <dbReference type="ChEBI" id="CHEBI:58210"/>
    </ligand>
</feature>
<comment type="caution">
    <text evidence="9">Lacks conserved residue(s) required for the propagation of feature annotation.</text>
</comment>
<evidence type="ECO:0000256" key="3">
    <source>
        <dbReference type="ARBA" id="ARBA00008008"/>
    </source>
</evidence>
<dbReference type="InterPro" id="IPR033888">
    <property type="entry name" value="DHOD_1B"/>
</dbReference>
<gene>
    <name evidence="9 11" type="primary">pyrD</name>
    <name evidence="11" type="ORF">JCM31185_07290</name>
</gene>
<evidence type="ECO:0000256" key="7">
    <source>
        <dbReference type="ARBA" id="ARBA00022975"/>
    </source>
</evidence>
<dbReference type="InterPro" id="IPR001295">
    <property type="entry name" value="Dihydroorotate_DH_CS"/>
</dbReference>